<name>A0AAW9K8C7_CARML</name>
<dbReference type="Pfam" id="PF08876">
    <property type="entry name" value="DUF1836"/>
    <property type="match status" value="1"/>
</dbReference>
<dbReference type="GeneID" id="83605432"/>
<dbReference type="PANTHER" id="PTHR40056">
    <property type="entry name" value="HYPOTHETICAL CYTOSOLIC PROTEIN"/>
    <property type="match status" value="1"/>
</dbReference>
<dbReference type="AlphaFoldDB" id="A0AAW9K8C7"/>
<dbReference type="InterPro" id="IPR014975">
    <property type="entry name" value="DUF1836"/>
</dbReference>
<evidence type="ECO:0000313" key="1">
    <source>
        <dbReference type="EMBL" id="MDZ5758533.1"/>
    </source>
</evidence>
<reference evidence="1" key="1">
    <citation type="submission" date="2023-08" db="EMBL/GenBank/DDBJ databases">
        <title>Genomic characterization of piscicolin 126 produced by Carnobacterium maltaromaticum CM22 strain isolated from salmon (Salmo salar).</title>
        <authorList>
            <person name="Gonzalez-Gragera E."/>
            <person name="Garcia-Lopez J.D."/>
            <person name="Teso-Perez C."/>
            <person name="Gimenez-Hernandez I."/>
            <person name="Peralta-Sanchez J.M."/>
            <person name="Valdivia E."/>
            <person name="Montalban-Lopez M."/>
            <person name="Martin-Platero A.M."/>
            <person name="Banos A."/>
            <person name="Martinez-Bueno M."/>
        </authorList>
    </citation>
    <scope>NUCLEOTIDE SEQUENCE</scope>
    <source>
        <strain evidence="1">CM22</strain>
    </source>
</reference>
<sequence length="188" mass="21399">MNTMEKELELWGQGLEKFQLPRWNLLPDIDLYMDQVLTMIEKYLSPLMIHEDQKIITAAMINNYVKLGLIPAPVKKRYTRKHIAFLIAISILKQVFTIQEIKDGILFQASVVGINEAFNLFCDEQEKSLYVVAAQVTGTKSIPILEEQIPIDFLAVKLATLSFATKLITEKTIALGKEKISTKKEAEE</sequence>
<gene>
    <name evidence="1" type="ORF">RAK27_07625</name>
</gene>
<comment type="caution">
    <text evidence="1">The sequence shown here is derived from an EMBL/GenBank/DDBJ whole genome shotgun (WGS) entry which is preliminary data.</text>
</comment>
<organism evidence="1 2">
    <name type="scientific">Carnobacterium maltaromaticum</name>
    <name type="common">Carnobacterium piscicola</name>
    <dbReference type="NCBI Taxonomy" id="2751"/>
    <lineage>
        <taxon>Bacteria</taxon>
        <taxon>Bacillati</taxon>
        <taxon>Bacillota</taxon>
        <taxon>Bacilli</taxon>
        <taxon>Lactobacillales</taxon>
        <taxon>Carnobacteriaceae</taxon>
        <taxon>Carnobacterium</taxon>
    </lineage>
</organism>
<dbReference type="EMBL" id="JAVBVO010000003">
    <property type="protein sequence ID" value="MDZ5758533.1"/>
    <property type="molecule type" value="Genomic_DNA"/>
</dbReference>
<dbReference type="PANTHER" id="PTHR40056:SF1">
    <property type="entry name" value="DUF1836 DOMAIN-CONTAINING PROTEIN"/>
    <property type="match status" value="1"/>
</dbReference>
<accession>A0AAW9K8C7</accession>
<dbReference type="Proteomes" id="UP001290462">
    <property type="component" value="Unassembled WGS sequence"/>
</dbReference>
<dbReference type="RefSeq" id="WP_010051845.1">
    <property type="nucleotide sequence ID" value="NZ_BJOJ01000042.1"/>
</dbReference>
<evidence type="ECO:0000313" key="2">
    <source>
        <dbReference type="Proteomes" id="UP001290462"/>
    </source>
</evidence>
<protein>
    <submittedName>
        <fullName evidence="1">DUF1836 domain-containing protein</fullName>
    </submittedName>
</protein>
<proteinExistence type="predicted"/>